<feature type="region of interest" description="Disordered" evidence="1">
    <location>
        <begin position="77"/>
        <end position="102"/>
    </location>
</feature>
<evidence type="ECO:0000256" key="1">
    <source>
        <dbReference type="SAM" id="MobiDB-lite"/>
    </source>
</evidence>
<dbReference type="OrthoDB" id="374045at2759"/>
<proteinExistence type="predicted"/>
<reference evidence="2 3" key="1">
    <citation type="submission" date="2020-10" db="EMBL/GenBank/DDBJ databases">
        <authorList>
            <person name="Sedaghatjoo S."/>
        </authorList>
    </citation>
    <scope>NUCLEOTIDE SEQUENCE [LARGE SCALE GENOMIC DNA]</scope>
    <source>
        <strain evidence="2 3">LLFL</strain>
    </source>
</reference>
<dbReference type="InterPro" id="IPR038222">
    <property type="entry name" value="DHHA2_dom_sf"/>
</dbReference>
<name>A0A9N8MAB4_9BASI</name>
<organism evidence="2 3">
    <name type="scientific">Tilletia laevis</name>
    <dbReference type="NCBI Taxonomy" id="157183"/>
    <lineage>
        <taxon>Eukaryota</taxon>
        <taxon>Fungi</taxon>
        <taxon>Dikarya</taxon>
        <taxon>Basidiomycota</taxon>
        <taxon>Ustilaginomycotina</taxon>
        <taxon>Exobasidiomycetes</taxon>
        <taxon>Tilletiales</taxon>
        <taxon>Tilletiaceae</taxon>
        <taxon>Tilletia</taxon>
    </lineage>
</organism>
<protein>
    <submittedName>
        <fullName evidence="2">Uncharacterized protein</fullName>
    </submittedName>
</protein>
<dbReference type="EMBL" id="CAJHJF010007902">
    <property type="protein sequence ID" value="CAD6965143.1"/>
    <property type="molecule type" value="Genomic_DNA"/>
</dbReference>
<dbReference type="Proteomes" id="UP000836404">
    <property type="component" value="Unassembled WGS sequence"/>
</dbReference>
<sequence length="354" mass="38280">MAAMAPPSFVPGALIAARFPSATSYGHPSSPDHAPLDEDALAQIAEANAQFTNALSTALSILKTSVVGASDTPYASIPDLAHPDEPWHPLQQASSSASTSVLPSLQSLPPGFPVDFQVARNGQNVRDLLRRDYKEVQLQLHLPSGDTLPFGIGFSSIPLAMSRLLTKDPTPGAPISAGLIDPQSRSTDRWQACLYSFRAWMEERKVGMAVVGSSYRDEKGKHRRDLIIAYEPHPSLPDSFWTSFSTFMLNDAHVPNHSDPSAVSQRLLLDPDWKGERLRPTPAQVTNPAVLKVMHKKERVGGLDAEGRWSSGSESIYAAVWKQGNDKANRKIFLPAITSAVQQLAAAASQSSSL</sequence>
<gene>
    <name evidence="2" type="ORF">JKILLFL_G422</name>
</gene>
<evidence type="ECO:0000313" key="2">
    <source>
        <dbReference type="EMBL" id="CAD6965143.1"/>
    </source>
</evidence>
<evidence type="ECO:0000313" key="3">
    <source>
        <dbReference type="Proteomes" id="UP000836404"/>
    </source>
</evidence>
<dbReference type="Gene3D" id="3.10.310.20">
    <property type="entry name" value="DHHA2 domain"/>
    <property type="match status" value="1"/>
</dbReference>
<keyword evidence="3" id="KW-1185">Reference proteome</keyword>
<accession>A0A9N8MAB4</accession>
<comment type="caution">
    <text evidence="2">The sequence shown here is derived from an EMBL/GenBank/DDBJ whole genome shotgun (WGS) entry which is preliminary data.</text>
</comment>
<feature type="compositionally biased region" description="Low complexity" evidence="1">
    <location>
        <begin position="89"/>
        <end position="102"/>
    </location>
</feature>
<dbReference type="AlphaFoldDB" id="A0A9N8MAB4"/>